<dbReference type="SMART" id="SM00233">
    <property type="entry name" value="PH"/>
    <property type="match status" value="1"/>
</dbReference>
<name>S4R7G5_PETMA</name>
<feature type="domain" description="PH" evidence="3">
    <location>
        <begin position="6"/>
        <end position="112"/>
    </location>
</feature>
<dbReference type="GO" id="GO:1901981">
    <property type="term" value="F:phosphatidylinositol phosphate binding"/>
    <property type="evidence" value="ECO:0007669"/>
    <property type="project" value="InterPro"/>
</dbReference>
<dbReference type="InterPro" id="IPR042832">
    <property type="entry name" value="PHLA1/2/3"/>
</dbReference>
<proteinExistence type="predicted"/>
<dbReference type="InterPro" id="IPR011993">
    <property type="entry name" value="PH-like_dom_sf"/>
</dbReference>
<evidence type="ECO:0000259" key="3">
    <source>
        <dbReference type="SMART" id="SM00233"/>
    </source>
</evidence>
<dbReference type="PANTHER" id="PTHR15478:SF10">
    <property type="match status" value="1"/>
</dbReference>
<dbReference type="Ensembl" id="ENSPMAT00000001150.1">
    <property type="protein sequence ID" value="ENSPMAP00000001145.1"/>
    <property type="gene ID" value="ENSPMAG00000001033.1"/>
</dbReference>
<evidence type="ECO:0000256" key="1">
    <source>
        <dbReference type="ARBA" id="ARBA00004496"/>
    </source>
</evidence>
<dbReference type="GO" id="GO:0043065">
    <property type="term" value="P:positive regulation of apoptotic process"/>
    <property type="evidence" value="ECO:0007669"/>
    <property type="project" value="InterPro"/>
</dbReference>
<comment type="subcellular location">
    <subcellularLocation>
        <location evidence="1">Cytoplasm</location>
    </subcellularLocation>
</comment>
<reference evidence="4" key="2">
    <citation type="submission" date="2025-09" db="UniProtKB">
        <authorList>
            <consortium name="Ensembl"/>
        </authorList>
    </citation>
    <scope>IDENTIFICATION</scope>
</reference>
<dbReference type="STRING" id="7757.ENSPMAP00000001145"/>
<evidence type="ECO:0000256" key="2">
    <source>
        <dbReference type="ARBA" id="ARBA00022490"/>
    </source>
</evidence>
<keyword evidence="2" id="KW-0963">Cytoplasm</keyword>
<dbReference type="OMA" id="TTWNAEI"/>
<accession>S4R7G5</accession>
<dbReference type="GO" id="GO:0005737">
    <property type="term" value="C:cytoplasm"/>
    <property type="evidence" value="ECO:0007669"/>
    <property type="project" value="UniProtKB-SubCell"/>
</dbReference>
<evidence type="ECO:0000313" key="4">
    <source>
        <dbReference type="Ensembl" id="ENSPMAP00000001145.1"/>
    </source>
</evidence>
<protein>
    <submittedName>
        <fullName evidence="4">Pleckstrin homology-like domain, family A, member 2</fullName>
    </submittedName>
</protein>
<dbReference type="InterPro" id="IPR001849">
    <property type="entry name" value="PH_domain"/>
</dbReference>
<dbReference type="Gene3D" id="2.30.29.30">
    <property type="entry name" value="Pleckstrin-homology domain (PH domain)/Phosphotyrosine-binding domain (PTB)"/>
    <property type="match status" value="1"/>
</dbReference>
<dbReference type="HOGENOM" id="CLU_062639_1_0_1"/>
<sequence>MDPRQVIKEGELEKRSDNFLQLWKKKLCVLTPEGLSISDAEEGFMRPRRGGGGGGGSAKELPFASIKTLDCVERKGKYVYFTIVTAENKEIDFRCLDETGWNAQITLALVQFKNQQAVREARARQQQQQQQQHLPQSVR</sequence>
<organism evidence="4">
    <name type="scientific">Petromyzon marinus</name>
    <name type="common">Sea lamprey</name>
    <dbReference type="NCBI Taxonomy" id="7757"/>
    <lineage>
        <taxon>Eukaryota</taxon>
        <taxon>Metazoa</taxon>
        <taxon>Chordata</taxon>
        <taxon>Craniata</taxon>
        <taxon>Vertebrata</taxon>
        <taxon>Cyclostomata</taxon>
        <taxon>Hyperoartia</taxon>
        <taxon>Petromyzontiformes</taxon>
        <taxon>Petromyzontidae</taxon>
        <taxon>Petromyzon</taxon>
    </lineage>
</organism>
<dbReference type="AlphaFoldDB" id="S4R7G5"/>
<dbReference type="PANTHER" id="PTHR15478">
    <property type="entry name" value="PLECKSTRIN HOMOLOGY-LIKE DOMAIN, PQ-RICH PROTEIN"/>
    <property type="match status" value="1"/>
</dbReference>
<dbReference type="SUPFAM" id="SSF50729">
    <property type="entry name" value="PH domain-like"/>
    <property type="match status" value="1"/>
</dbReference>
<dbReference type="GeneTree" id="ENSGT00440000039564"/>
<reference evidence="4" key="1">
    <citation type="submission" date="2025-08" db="UniProtKB">
        <authorList>
            <consortium name="Ensembl"/>
        </authorList>
    </citation>
    <scope>IDENTIFICATION</scope>
</reference>